<dbReference type="PRINTS" id="PR00449">
    <property type="entry name" value="RASTRNSFRMNG"/>
</dbReference>
<dbReference type="GO" id="GO:0003924">
    <property type="term" value="F:GTPase activity"/>
    <property type="evidence" value="ECO:0007669"/>
    <property type="project" value="InterPro"/>
</dbReference>
<dbReference type="NCBIfam" id="TIGR00231">
    <property type="entry name" value="small_GTP"/>
    <property type="match status" value="1"/>
</dbReference>
<dbReference type="InterPro" id="IPR005225">
    <property type="entry name" value="Small_GTP-bd"/>
</dbReference>
<dbReference type="EMBL" id="CAJNOU010001942">
    <property type="protein sequence ID" value="CAF1272310.1"/>
    <property type="molecule type" value="Genomic_DNA"/>
</dbReference>
<dbReference type="Proteomes" id="UP000663889">
    <property type="component" value="Unassembled WGS sequence"/>
</dbReference>
<dbReference type="InterPro" id="IPR027417">
    <property type="entry name" value="P-loop_NTPase"/>
</dbReference>
<keyword evidence="2" id="KW-0547">Nucleotide-binding</keyword>
<dbReference type="SMART" id="SM00174">
    <property type="entry name" value="RHO"/>
    <property type="match status" value="1"/>
</dbReference>
<accession>A0A815BGL1</accession>
<evidence type="ECO:0000313" key="4">
    <source>
        <dbReference type="Proteomes" id="UP000663889"/>
    </source>
</evidence>
<dbReference type="AlphaFoldDB" id="A0A815BGL1"/>
<protein>
    <submittedName>
        <fullName evidence="3">Uncharacterized protein</fullName>
    </submittedName>
</protein>
<dbReference type="PROSITE" id="PS51421">
    <property type="entry name" value="RAS"/>
    <property type="match status" value="1"/>
</dbReference>
<dbReference type="PROSITE" id="PS51420">
    <property type="entry name" value="RHO"/>
    <property type="match status" value="1"/>
</dbReference>
<dbReference type="GO" id="GO:0005525">
    <property type="term" value="F:GTP binding"/>
    <property type="evidence" value="ECO:0007669"/>
    <property type="project" value="InterPro"/>
</dbReference>
<organism evidence="3 4">
    <name type="scientific">Rotaria sordida</name>
    <dbReference type="NCBI Taxonomy" id="392033"/>
    <lineage>
        <taxon>Eukaryota</taxon>
        <taxon>Metazoa</taxon>
        <taxon>Spiralia</taxon>
        <taxon>Gnathifera</taxon>
        <taxon>Rotifera</taxon>
        <taxon>Eurotatoria</taxon>
        <taxon>Bdelloidea</taxon>
        <taxon>Philodinida</taxon>
        <taxon>Philodinidae</taxon>
        <taxon>Rotaria</taxon>
    </lineage>
</organism>
<dbReference type="Gene3D" id="3.40.50.300">
    <property type="entry name" value="P-loop containing nucleotide triphosphate hydrolases"/>
    <property type="match status" value="2"/>
</dbReference>
<dbReference type="SMART" id="SM00175">
    <property type="entry name" value="RAB"/>
    <property type="match status" value="1"/>
</dbReference>
<dbReference type="PROSITE" id="PS51419">
    <property type="entry name" value="RAB"/>
    <property type="match status" value="1"/>
</dbReference>
<dbReference type="SMART" id="SM00176">
    <property type="entry name" value="RAN"/>
    <property type="match status" value="1"/>
</dbReference>
<dbReference type="FunFam" id="3.40.50.300:FF:000823">
    <property type="entry name" value="Small GTPase RAB, putative"/>
    <property type="match status" value="1"/>
</dbReference>
<dbReference type="PANTHER" id="PTHR47978">
    <property type="match status" value="1"/>
</dbReference>
<dbReference type="InterPro" id="IPR001806">
    <property type="entry name" value="Small_GTPase"/>
</dbReference>
<evidence type="ECO:0000256" key="1">
    <source>
        <dbReference type="ARBA" id="ARBA00006270"/>
    </source>
</evidence>
<dbReference type="SUPFAM" id="SSF52540">
    <property type="entry name" value="P-loop containing nucleoside triphosphate hydrolases"/>
    <property type="match status" value="2"/>
</dbReference>
<proteinExistence type="inferred from homology"/>
<sequence>MSRLDRFKMVLLGESGVGKSSLALRFTKGQFQEFIESTIGAAFFTPTLKIDQNTSLQVELWDTAGQERYHSLPQMYYRGPQAALVVYDITNFDSFLEAKKWIRELRQINTNEMVIGLAGNKVDLVTENKRQVDTREVVEYADENRLIFMEISAKQGDNVTEIFINIAKQVVVKQSASTLHKSSKKIPPTKSKSVGKSSLALRFIKGQFQEFIESTIGAAFFTHTLKIDQNTSLQVEL</sequence>
<name>A0A815BGL1_9BILA</name>
<dbReference type="SMART" id="SM00173">
    <property type="entry name" value="RAS"/>
    <property type="match status" value="1"/>
</dbReference>
<dbReference type="CDD" id="cd01860">
    <property type="entry name" value="Rab5_related"/>
    <property type="match status" value="1"/>
</dbReference>
<evidence type="ECO:0000256" key="2">
    <source>
        <dbReference type="ARBA" id="ARBA00022741"/>
    </source>
</evidence>
<comment type="caution">
    <text evidence="3">The sequence shown here is derived from an EMBL/GenBank/DDBJ whole genome shotgun (WGS) entry which is preliminary data.</text>
</comment>
<reference evidence="3" key="1">
    <citation type="submission" date="2021-02" db="EMBL/GenBank/DDBJ databases">
        <authorList>
            <person name="Nowell W R."/>
        </authorList>
    </citation>
    <scope>NUCLEOTIDE SEQUENCE</scope>
</reference>
<dbReference type="Pfam" id="PF00071">
    <property type="entry name" value="Ras"/>
    <property type="match status" value="2"/>
</dbReference>
<evidence type="ECO:0000313" key="3">
    <source>
        <dbReference type="EMBL" id="CAF1272310.1"/>
    </source>
</evidence>
<comment type="similarity">
    <text evidence="1">Belongs to the small GTPase superfamily. Rab family.</text>
</comment>
<gene>
    <name evidence="3" type="ORF">SEV965_LOCUS24816</name>
</gene>